<organism evidence="1 2">
    <name type="scientific">Panicum hallii var. hallii</name>
    <dbReference type="NCBI Taxonomy" id="1504633"/>
    <lineage>
        <taxon>Eukaryota</taxon>
        <taxon>Viridiplantae</taxon>
        <taxon>Streptophyta</taxon>
        <taxon>Embryophyta</taxon>
        <taxon>Tracheophyta</taxon>
        <taxon>Spermatophyta</taxon>
        <taxon>Magnoliopsida</taxon>
        <taxon>Liliopsida</taxon>
        <taxon>Poales</taxon>
        <taxon>Poaceae</taxon>
        <taxon>PACMAD clade</taxon>
        <taxon>Panicoideae</taxon>
        <taxon>Panicodae</taxon>
        <taxon>Paniceae</taxon>
        <taxon>Panicinae</taxon>
        <taxon>Panicum</taxon>
        <taxon>Panicum sect. Panicum</taxon>
    </lineage>
</organism>
<protein>
    <submittedName>
        <fullName evidence="1">Uncharacterized protein</fullName>
    </submittedName>
</protein>
<dbReference type="EMBL" id="CM009749">
    <property type="protein sequence ID" value="PUZ74577.1"/>
    <property type="molecule type" value="Genomic_DNA"/>
</dbReference>
<sequence>MLLSCGSLSSWVRRFVACVGVFSSPYEMENSALQSRHRMSSISTT</sequence>
<accession>A0A2T7F3C7</accession>
<proteinExistence type="predicted"/>
<name>A0A2T7F3C7_9POAL</name>
<reference evidence="1 2" key="1">
    <citation type="submission" date="2018-04" db="EMBL/GenBank/DDBJ databases">
        <title>WGS assembly of Panicum hallii var. hallii HAL2.</title>
        <authorList>
            <person name="Lovell J."/>
            <person name="Jenkins J."/>
            <person name="Lowry D."/>
            <person name="Mamidi S."/>
            <person name="Sreedasyam A."/>
            <person name="Weng X."/>
            <person name="Barry K."/>
            <person name="Bonette J."/>
            <person name="Campitelli B."/>
            <person name="Daum C."/>
            <person name="Gordon S."/>
            <person name="Gould B."/>
            <person name="Lipzen A."/>
            <person name="MacQueen A."/>
            <person name="Palacio-Mejia J."/>
            <person name="Plott C."/>
            <person name="Shakirov E."/>
            <person name="Shu S."/>
            <person name="Yoshinaga Y."/>
            <person name="Zane M."/>
            <person name="Rokhsar D."/>
            <person name="Grimwood J."/>
            <person name="Schmutz J."/>
            <person name="Juenger T."/>
        </authorList>
    </citation>
    <scope>NUCLEOTIDE SEQUENCE [LARGE SCALE GENOMIC DNA]</scope>
    <source>
        <strain evidence="2">cv. HAL2</strain>
    </source>
</reference>
<dbReference type="Proteomes" id="UP000244336">
    <property type="component" value="Chromosome 1"/>
</dbReference>
<evidence type="ECO:0000313" key="2">
    <source>
        <dbReference type="Proteomes" id="UP000244336"/>
    </source>
</evidence>
<keyword evidence="2" id="KW-1185">Reference proteome</keyword>
<gene>
    <name evidence="1" type="ORF">GQ55_1G075800</name>
</gene>
<evidence type="ECO:0000313" key="1">
    <source>
        <dbReference type="EMBL" id="PUZ74577.1"/>
    </source>
</evidence>
<dbReference type="AlphaFoldDB" id="A0A2T7F3C7"/>
<dbReference type="Gramene" id="PUZ74577">
    <property type="protein sequence ID" value="PUZ74577"/>
    <property type="gene ID" value="GQ55_1G075800"/>
</dbReference>